<reference evidence="12" key="1">
    <citation type="journal article" date="2019" name="Int. J. Syst. Evol. Microbiol.">
        <title>The Global Catalogue of Microorganisms (GCM) 10K type strain sequencing project: providing services to taxonomists for standard genome sequencing and annotation.</title>
        <authorList>
            <consortium name="The Broad Institute Genomics Platform"/>
            <consortium name="The Broad Institute Genome Sequencing Center for Infectious Disease"/>
            <person name="Wu L."/>
            <person name="Ma J."/>
        </authorList>
    </citation>
    <scope>NUCLEOTIDE SEQUENCE [LARGE SCALE GENOMIC DNA]</scope>
    <source>
        <strain evidence="12">TISTR 1906</strain>
    </source>
</reference>
<evidence type="ECO:0000256" key="2">
    <source>
        <dbReference type="ARBA" id="ARBA00022448"/>
    </source>
</evidence>
<keyword evidence="7 8" id="KW-0408">Iron</keyword>
<organism evidence="11 12">
    <name type="scientific">Comamonas terrae</name>
    <dbReference type="NCBI Taxonomy" id="673548"/>
    <lineage>
        <taxon>Bacteria</taxon>
        <taxon>Pseudomonadati</taxon>
        <taxon>Pseudomonadota</taxon>
        <taxon>Betaproteobacteria</taxon>
        <taxon>Burkholderiales</taxon>
        <taxon>Comamonadaceae</taxon>
        <taxon>Comamonas</taxon>
    </lineage>
</organism>
<evidence type="ECO:0000259" key="10">
    <source>
        <dbReference type="PROSITE" id="PS51007"/>
    </source>
</evidence>
<dbReference type="Pfam" id="PF00034">
    <property type="entry name" value="Cytochrom_C"/>
    <property type="match status" value="2"/>
</dbReference>
<dbReference type="InterPro" id="IPR024167">
    <property type="entry name" value="Cytochrome_c4-like"/>
</dbReference>
<keyword evidence="9" id="KW-0732">Signal</keyword>
<comment type="subcellular location">
    <subcellularLocation>
        <location evidence="1">Periplasm</location>
    </subcellularLocation>
</comment>
<keyword evidence="3 8" id="KW-0349">Heme</keyword>
<dbReference type="Proteomes" id="UP001597463">
    <property type="component" value="Unassembled WGS sequence"/>
</dbReference>
<sequence length="238" mass="24418">MNRLNTKTLPRAWVAAGICMLMATAAWAQDNAKAALQGQAAAGEKIARAGSAGGAAACASCHGANGEGQAGFPALAGQHAGYLVRQLNQLASGARQNPVMAPMAKALSEQERADVAAYYASLKLSIKPVRGPLPGKKDDDGAWLVERGRWADGIPACAQCHGPGGVGVGQDFPAIGHLTADYMQAQVDAWNKGQRDAGPLGLMGAVARKLTAEDIQAVATYYQRLHGGAAPQAAPAKP</sequence>
<feature type="domain" description="Cytochrome c" evidence="10">
    <location>
        <begin position="38"/>
        <end position="123"/>
    </location>
</feature>
<feature type="signal peptide" evidence="9">
    <location>
        <begin position="1"/>
        <end position="28"/>
    </location>
</feature>
<gene>
    <name evidence="11" type="ORF">ACFSW6_14245</name>
</gene>
<dbReference type="Gene3D" id="1.10.760.10">
    <property type="entry name" value="Cytochrome c-like domain"/>
    <property type="match status" value="2"/>
</dbReference>
<evidence type="ECO:0000313" key="11">
    <source>
        <dbReference type="EMBL" id="MFD2755254.1"/>
    </source>
</evidence>
<accession>A0ABW5US33</accession>
<evidence type="ECO:0000256" key="1">
    <source>
        <dbReference type="ARBA" id="ARBA00004418"/>
    </source>
</evidence>
<proteinExistence type="predicted"/>
<evidence type="ECO:0000256" key="9">
    <source>
        <dbReference type="SAM" id="SignalP"/>
    </source>
</evidence>
<evidence type="ECO:0000313" key="12">
    <source>
        <dbReference type="Proteomes" id="UP001597463"/>
    </source>
</evidence>
<dbReference type="EMBL" id="JBHUMV010000006">
    <property type="protein sequence ID" value="MFD2755254.1"/>
    <property type="molecule type" value="Genomic_DNA"/>
</dbReference>
<evidence type="ECO:0000256" key="3">
    <source>
        <dbReference type="ARBA" id="ARBA00022617"/>
    </source>
</evidence>
<comment type="caution">
    <text evidence="11">The sequence shown here is derived from an EMBL/GenBank/DDBJ whole genome shotgun (WGS) entry which is preliminary data.</text>
</comment>
<evidence type="ECO:0000256" key="8">
    <source>
        <dbReference type="PROSITE-ProRule" id="PRU00433"/>
    </source>
</evidence>
<evidence type="ECO:0000256" key="6">
    <source>
        <dbReference type="ARBA" id="ARBA00022982"/>
    </source>
</evidence>
<dbReference type="RefSeq" id="WP_066478384.1">
    <property type="nucleotide sequence ID" value="NZ_BCNT01000008.1"/>
</dbReference>
<evidence type="ECO:0000256" key="5">
    <source>
        <dbReference type="ARBA" id="ARBA00022764"/>
    </source>
</evidence>
<evidence type="ECO:0000256" key="4">
    <source>
        <dbReference type="ARBA" id="ARBA00022723"/>
    </source>
</evidence>
<dbReference type="InterPro" id="IPR036909">
    <property type="entry name" value="Cyt_c-like_dom_sf"/>
</dbReference>
<dbReference type="PROSITE" id="PS51007">
    <property type="entry name" value="CYTC"/>
    <property type="match status" value="2"/>
</dbReference>
<evidence type="ECO:0000256" key="7">
    <source>
        <dbReference type="ARBA" id="ARBA00023004"/>
    </source>
</evidence>
<feature type="domain" description="Cytochrome c" evidence="10">
    <location>
        <begin position="136"/>
        <end position="226"/>
    </location>
</feature>
<name>A0ABW5US33_9BURK</name>
<keyword evidence="4 8" id="KW-0479">Metal-binding</keyword>
<keyword evidence="6" id="KW-0249">Electron transport</keyword>
<dbReference type="PANTHER" id="PTHR33751">
    <property type="entry name" value="CBB3-TYPE CYTOCHROME C OXIDASE SUBUNIT FIXP"/>
    <property type="match status" value="1"/>
</dbReference>
<dbReference type="PIRSF" id="PIRSF000005">
    <property type="entry name" value="Cytochrome_c4"/>
    <property type="match status" value="1"/>
</dbReference>
<dbReference type="SUPFAM" id="SSF46626">
    <property type="entry name" value="Cytochrome c"/>
    <property type="match status" value="2"/>
</dbReference>
<keyword evidence="5" id="KW-0574">Periplasm</keyword>
<keyword evidence="2" id="KW-0813">Transport</keyword>
<feature type="chain" id="PRO_5047187943" evidence="9">
    <location>
        <begin position="29"/>
        <end position="238"/>
    </location>
</feature>
<dbReference type="InterPro" id="IPR050597">
    <property type="entry name" value="Cytochrome_c_Oxidase_Subunit"/>
</dbReference>
<protein>
    <submittedName>
        <fullName evidence="11">C-type cytochrome</fullName>
    </submittedName>
</protein>
<dbReference type="InterPro" id="IPR009056">
    <property type="entry name" value="Cyt_c-like_dom"/>
</dbReference>
<dbReference type="PANTHER" id="PTHR33751:SF9">
    <property type="entry name" value="CYTOCHROME C4"/>
    <property type="match status" value="1"/>
</dbReference>
<keyword evidence="12" id="KW-1185">Reference proteome</keyword>